<evidence type="ECO:0000256" key="1">
    <source>
        <dbReference type="SAM" id="Phobius"/>
    </source>
</evidence>
<feature type="transmembrane region" description="Helical" evidence="1">
    <location>
        <begin position="48"/>
        <end position="73"/>
    </location>
</feature>
<dbReference type="KEGG" id="poz:I0K15_18580"/>
<dbReference type="EMBL" id="CP064942">
    <property type="protein sequence ID" value="QPH53759.1"/>
    <property type="molecule type" value="Genomic_DNA"/>
</dbReference>
<accession>A0A7S9LR45</accession>
<dbReference type="Proteomes" id="UP000594800">
    <property type="component" value="Chromosome"/>
</dbReference>
<organism evidence="2 3">
    <name type="scientific">Pontivivens ytuae</name>
    <dbReference type="NCBI Taxonomy" id="2789856"/>
    <lineage>
        <taxon>Bacteria</taxon>
        <taxon>Pseudomonadati</taxon>
        <taxon>Pseudomonadota</taxon>
        <taxon>Alphaproteobacteria</taxon>
        <taxon>Rhodobacterales</taxon>
        <taxon>Paracoccaceae</taxon>
        <taxon>Pontivivens</taxon>
    </lineage>
</organism>
<keyword evidence="3" id="KW-1185">Reference proteome</keyword>
<keyword evidence="1" id="KW-0812">Transmembrane</keyword>
<feature type="transmembrane region" description="Helical" evidence="1">
    <location>
        <begin position="17"/>
        <end position="36"/>
    </location>
</feature>
<evidence type="ECO:0000313" key="3">
    <source>
        <dbReference type="Proteomes" id="UP000594800"/>
    </source>
</evidence>
<dbReference type="RefSeq" id="WP_196102968.1">
    <property type="nucleotide sequence ID" value="NZ_CP064942.1"/>
</dbReference>
<evidence type="ECO:0000313" key="2">
    <source>
        <dbReference type="EMBL" id="QPH53759.1"/>
    </source>
</evidence>
<reference evidence="2 3" key="1">
    <citation type="submission" date="2020-11" db="EMBL/GenBank/DDBJ databases">
        <title>Description of Pontivivens ytuae sp. nov. isolated from deep sea sediment of Mariana Trench.</title>
        <authorList>
            <person name="Wang Z."/>
            <person name="Sun Q.-L."/>
            <person name="Xu X.-D."/>
            <person name="Tang Y.-Z."/>
            <person name="Zhang J."/>
        </authorList>
    </citation>
    <scope>NUCLEOTIDE SEQUENCE [LARGE SCALE GENOMIC DNA]</scope>
    <source>
        <strain evidence="2 3">MT2928</strain>
    </source>
</reference>
<name>A0A7S9LR45_9RHOB</name>
<keyword evidence="1" id="KW-1133">Transmembrane helix</keyword>
<gene>
    <name evidence="2" type="ORF">I0K15_18580</name>
</gene>
<protein>
    <submittedName>
        <fullName evidence="2">Uncharacterized protein</fullName>
    </submittedName>
</protein>
<proteinExistence type="predicted"/>
<dbReference type="AlphaFoldDB" id="A0A7S9LR45"/>
<sequence>MFEQSDPVVAFRMAERLTLTAAVLLIALIVMIGFWRSVQKLDVDPSKGLGIGGSVVLSTPVFVLLTLVAYAYVSLSNPISVDPHAAEAPDQVASRDQPAFLGASRDAAPVEDDAYDRTIAQRRVRSLNCLAEGGSLSPRLEDDLADAKLMLMRPVWAGDWGAPDTFAAWARGQSTDAPNAAARAFYEERHVVC</sequence>
<keyword evidence="1" id="KW-0472">Membrane</keyword>